<evidence type="ECO:0000313" key="3">
    <source>
        <dbReference type="Proteomes" id="UP001549363"/>
    </source>
</evidence>
<dbReference type="InterPro" id="IPR009057">
    <property type="entry name" value="Homeodomain-like_sf"/>
</dbReference>
<dbReference type="InterPro" id="IPR051448">
    <property type="entry name" value="CdaR-like_regulators"/>
</dbReference>
<dbReference type="RefSeq" id="WP_107948526.1">
    <property type="nucleotide sequence ID" value="NZ_CP073713.1"/>
</dbReference>
<comment type="caution">
    <text evidence="2">The sequence shown here is derived from an EMBL/GenBank/DDBJ whole genome shotgun (WGS) entry which is preliminary data.</text>
</comment>
<dbReference type="InterPro" id="IPR042070">
    <property type="entry name" value="PucR_C-HTH_sf"/>
</dbReference>
<sequence>MDPLKLQKRFPLLKPFNDLHTEGYLFNFDNQLYEIPKHAITRDELELLRIFSGPLIISTLQDTDWHQYLTNQTNTIPAAIQDHRLLFLHFDKVFTDLHLLRTTLEALLGKEILLMSLNEHLFVVIEQITDDEPLIFTYFIHLLCEDLEAKLKIFVTDVISDITVTKARFSWLSSLQSSIWHHTSKHVLTQQELLIPYLTLQLDSQEKAIFSASILKEAVEHPDLLQTVKQVIQYEGNISFAAKKLFMHRNTLQNRLEKFHILTLKDIRQFEQRLEVFLAITLFESL</sequence>
<dbReference type="Gene3D" id="1.10.10.2840">
    <property type="entry name" value="PucR C-terminal helix-turn-helix domain"/>
    <property type="match status" value="1"/>
</dbReference>
<dbReference type="InterPro" id="IPR025736">
    <property type="entry name" value="PucR_C-HTH_dom"/>
</dbReference>
<dbReference type="PANTHER" id="PTHR33744">
    <property type="entry name" value="CARBOHYDRATE DIACID REGULATOR"/>
    <property type="match status" value="1"/>
</dbReference>
<organism evidence="2 3">
    <name type="scientific">Lysinibacillus parviboronicapiens</name>
    <dbReference type="NCBI Taxonomy" id="436516"/>
    <lineage>
        <taxon>Bacteria</taxon>
        <taxon>Bacillati</taxon>
        <taxon>Bacillota</taxon>
        <taxon>Bacilli</taxon>
        <taxon>Bacillales</taxon>
        <taxon>Bacillaceae</taxon>
        <taxon>Lysinibacillus</taxon>
    </lineage>
</organism>
<dbReference type="Proteomes" id="UP001549363">
    <property type="component" value="Unassembled WGS sequence"/>
</dbReference>
<dbReference type="SUPFAM" id="SSF46689">
    <property type="entry name" value="Homeodomain-like"/>
    <property type="match status" value="1"/>
</dbReference>
<proteinExistence type="predicted"/>
<accession>A0ABV2PJK8</accession>
<dbReference type="PANTHER" id="PTHR33744:SF15">
    <property type="entry name" value="CARBOHYDRATE DIACID REGULATOR"/>
    <property type="match status" value="1"/>
</dbReference>
<protein>
    <submittedName>
        <fullName evidence="2">Sugar diacid utilization regulator</fullName>
    </submittedName>
</protein>
<reference evidence="2 3" key="1">
    <citation type="submission" date="2024-06" db="EMBL/GenBank/DDBJ databases">
        <title>Sorghum-associated microbial communities from plants grown in Nebraska, USA.</title>
        <authorList>
            <person name="Schachtman D."/>
        </authorList>
    </citation>
    <scope>NUCLEOTIDE SEQUENCE [LARGE SCALE GENOMIC DNA]</scope>
    <source>
        <strain evidence="2 3">736</strain>
    </source>
</reference>
<dbReference type="EMBL" id="JBEPSB010000009">
    <property type="protein sequence ID" value="MET4561137.1"/>
    <property type="molecule type" value="Genomic_DNA"/>
</dbReference>
<gene>
    <name evidence="2" type="ORF">ABIA69_002282</name>
</gene>
<keyword evidence="3" id="KW-1185">Reference proteome</keyword>
<evidence type="ECO:0000259" key="1">
    <source>
        <dbReference type="Pfam" id="PF13556"/>
    </source>
</evidence>
<name>A0ABV2PJK8_9BACI</name>
<feature type="domain" description="PucR C-terminal helix-turn-helix" evidence="1">
    <location>
        <begin position="224"/>
        <end position="281"/>
    </location>
</feature>
<evidence type="ECO:0000313" key="2">
    <source>
        <dbReference type="EMBL" id="MET4561137.1"/>
    </source>
</evidence>
<dbReference type="Pfam" id="PF13556">
    <property type="entry name" value="HTH_30"/>
    <property type="match status" value="1"/>
</dbReference>